<dbReference type="InterPro" id="IPR025355">
    <property type="entry name" value="DUF4259"/>
</dbReference>
<proteinExistence type="predicted"/>
<evidence type="ECO:0000313" key="1">
    <source>
        <dbReference type="EMBL" id="AZI42265.1"/>
    </source>
</evidence>
<organism evidence="1 2">
    <name type="scientific">Deinococcus psychrotolerans</name>
    <dbReference type="NCBI Taxonomy" id="2489213"/>
    <lineage>
        <taxon>Bacteria</taxon>
        <taxon>Thermotogati</taxon>
        <taxon>Deinococcota</taxon>
        <taxon>Deinococci</taxon>
        <taxon>Deinococcales</taxon>
        <taxon>Deinococcaceae</taxon>
        <taxon>Deinococcus</taxon>
    </lineage>
</organism>
<reference evidence="1 2" key="1">
    <citation type="submission" date="2018-11" db="EMBL/GenBank/DDBJ databases">
        <title>Deinococcus shelandsis sp. nov., isolated from South Shetland Islands soil of Antarctica.</title>
        <authorList>
            <person name="Tian J."/>
        </authorList>
    </citation>
    <scope>NUCLEOTIDE SEQUENCE [LARGE SCALE GENOMIC DNA]</scope>
    <source>
        <strain evidence="1 2">S14-83T</strain>
    </source>
</reference>
<dbReference type="RefSeq" id="WP_124868598.1">
    <property type="nucleotide sequence ID" value="NZ_CP034183.1"/>
</dbReference>
<accession>A0A3G8YB19</accession>
<dbReference type="AlphaFoldDB" id="A0A3G8YB19"/>
<protein>
    <submittedName>
        <fullName evidence="1">DUF4259 domain-containing protein</fullName>
    </submittedName>
</protein>
<dbReference type="EMBL" id="CP034183">
    <property type="protein sequence ID" value="AZI42265.1"/>
    <property type="molecule type" value="Genomic_DNA"/>
</dbReference>
<dbReference type="KEGG" id="dph:EHF33_05455"/>
<sequence>MNTWGTAAFDNDAAKMFIGEVLEDGTFALQEAYEVVLDPDTDFVAEEEGARAVAAAETLAAHLSGDTATIFDAALRDWLSGLQTGELEPMRELAGEALGRVAGPDSDLSEFWTNTEGGEVWFGNVARLREVLG</sequence>
<dbReference type="Pfam" id="PF14078">
    <property type="entry name" value="DUF4259"/>
    <property type="match status" value="1"/>
</dbReference>
<dbReference type="OrthoDB" id="73183at2"/>
<keyword evidence="2" id="KW-1185">Reference proteome</keyword>
<evidence type="ECO:0000313" key="2">
    <source>
        <dbReference type="Proteomes" id="UP000276417"/>
    </source>
</evidence>
<name>A0A3G8YB19_9DEIO</name>
<gene>
    <name evidence="1" type="ORF">EHF33_05455</name>
</gene>
<dbReference type="Proteomes" id="UP000276417">
    <property type="component" value="Chromosome 1"/>
</dbReference>